<dbReference type="Proteomes" id="UP001597168">
    <property type="component" value="Unassembled WGS sequence"/>
</dbReference>
<protein>
    <submittedName>
        <fullName evidence="4">Helix-turn-helix domain-containing protein</fullName>
    </submittedName>
</protein>
<evidence type="ECO:0000259" key="2">
    <source>
        <dbReference type="SMART" id="SM00226"/>
    </source>
</evidence>
<dbReference type="Gene3D" id="1.10.10.10">
    <property type="entry name" value="Winged helix-like DNA-binding domain superfamily/Winged helix DNA-binding domain"/>
    <property type="match status" value="1"/>
</dbReference>
<gene>
    <name evidence="4" type="ORF">ACFQ3T_12505</name>
</gene>
<dbReference type="InterPro" id="IPR036390">
    <property type="entry name" value="WH_DNA-bd_sf"/>
</dbReference>
<evidence type="ECO:0000256" key="1">
    <source>
        <dbReference type="ARBA" id="ARBA00022849"/>
    </source>
</evidence>
<dbReference type="SMART" id="SM00226">
    <property type="entry name" value="LMWPc"/>
    <property type="match status" value="1"/>
</dbReference>
<dbReference type="CDD" id="cd00090">
    <property type="entry name" value="HTH_ARSR"/>
    <property type="match status" value="1"/>
</dbReference>
<dbReference type="EMBL" id="JBHTLK010000051">
    <property type="protein sequence ID" value="MFD1147948.1"/>
    <property type="molecule type" value="Genomic_DNA"/>
</dbReference>
<dbReference type="InterPro" id="IPR011991">
    <property type="entry name" value="ArsR-like_HTH"/>
</dbReference>
<sequence length="255" mass="26854">MSTDWSSDTVARARVHAALGEPARLAVVELLVLGDASPGEVGRALGLPSNLLAHHVKLLEQAGVVERSRSEGDHRRTYLRLRTSALTDLVPSGLRQAPRVVFVCSHNSARSQLAAALWKRRSTVPTASAGTRPAERVHPLAVATARAHGLSLTRARTHHLDDVLNPDDLVVAVCDSAHEELGADHGDRLHWSVPDPAAVGTEDAFHTAYRDLADRVNRLAPAVHPASDAGTPASGTTAVRPAAVTTAVTSASEGA</sequence>
<dbReference type="Pfam" id="PF12840">
    <property type="entry name" value="HTH_20"/>
    <property type="match status" value="1"/>
</dbReference>
<organism evidence="4 5">
    <name type="scientific">Saccharothrix hoggarensis</name>
    <dbReference type="NCBI Taxonomy" id="913853"/>
    <lineage>
        <taxon>Bacteria</taxon>
        <taxon>Bacillati</taxon>
        <taxon>Actinomycetota</taxon>
        <taxon>Actinomycetes</taxon>
        <taxon>Pseudonocardiales</taxon>
        <taxon>Pseudonocardiaceae</taxon>
        <taxon>Saccharothrix</taxon>
    </lineage>
</organism>
<dbReference type="InterPro" id="IPR036388">
    <property type="entry name" value="WH-like_DNA-bd_sf"/>
</dbReference>
<dbReference type="InterPro" id="IPR036196">
    <property type="entry name" value="Ptyr_pPase_sf"/>
</dbReference>
<dbReference type="PANTHER" id="PTHR43428:SF1">
    <property type="entry name" value="ARSENATE REDUCTASE"/>
    <property type="match status" value="1"/>
</dbReference>
<dbReference type="SMART" id="SM00418">
    <property type="entry name" value="HTH_ARSR"/>
    <property type="match status" value="1"/>
</dbReference>
<name>A0ABW3QSV4_9PSEU</name>
<dbReference type="SUPFAM" id="SSF46785">
    <property type="entry name" value="Winged helix' DNA-binding domain"/>
    <property type="match status" value="1"/>
</dbReference>
<dbReference type="RefSeq" id="WP_380723410.1">
    <property type="nucleotide sequence ID" value="NZ_JBHTLK010000051.1"/>
</dbReference>
<keyword evidence="1" id="KW-0059">Arsenical resistance</keyword>
<dbReference type="InterPro" id="IPR001845">
    <property type="entry name" value="HTH_ArsR_DNA-bd_dom"/>
</dbReference>
<dbReference type="Gene3D" id="3.40.50.2300">
    <property type="match status" value="1"/>
</dbReference>
<proteinExistence type="predicted"/>
<feature type="domain" description="Phosphotyrosine protein phosphatase I" evidence="2">
    <location>
        <begin position="98"/>
        <end position="222"/>
    </location>
</feature>
<feature type="domain" description="HTH arsR-type" evidence="3">
    <location>
        <begin position="14"/>
        <end position="95"/>
    </location>
</feature>
<evidence type="ECO:0000313" key="4">
    <source>
        <dbReference type="EMBL" id="MFD1147948.1"/>
    </source>
</evidence>
<dbReference type="Pfam" id="PF01451">
    <property type="entry name" value="LMWPc"/>
    <property type="match status" value="1"/>
</dbReference>
<evidence type="ECO:0000259" key="3">
    <source>
        <dbReference type="SMART" id="SM00418"/>
    </source>
</evidence>
<dbReference type="InterPro" id="IPR023485">
    <property type="entry name" value="Ptyr_pPase"/>
</dbReference>
<dbReference type="SUPFAM" id="SSF52788">
    <property type="entry name" value="Phosphotyrosine protein phosphatases I"/>
    <property type="match status" value="1"/>
</dbReference>
<keyword evidence="5" id="KW-1185">Reference proteome</keyword>
<reference evidence="5" key="1">
    <citation type="journal article" date="2019" name="Int. J. Syst. Evol. Microbiol.">
        <title>The Global Catalogue of Microorganisms (GCM) 10K type strain sequencing project: providing services to taxonomists for standard genome sequencing and annotation.</title>
        <authorList>
            <consortium name="The Broad Institute Genomics Platform"/>
            <consortium name="The Broad Institute Genome Sequencing Center for Infectious Disease"/>
            <person name="Wu L."/>
            <person name="Ma J."/>
        </authorList>
    </citation>
    <scope>NUCLEOTIDE SEQUENCE [LARGE SCALE GENOMIC DNA]</scope>
    <source>
        <strain evidence="5">CCUG 60214</strain>
    </source>
</reference>
<accession>A0ABW3QSV4</accession>
<dbReference type="PANTHER" id="PTHR43428">
    <property type="entry name" value="ARSENATE REDUCTASE"/>
    <property type="match status" value="1"/>
</dbReference>
<evidence type="ECO:0000313" key="5">
    <source>
        <dbReference type="Proteomes" id="UP001597168"/>
    </source>
</evidence>
<comment type="caution">
    <text evidence="4">The sequence shown here is derived from an EMBL/GenBank/DDBJ whole genome shotgun (WGS) entry which is preliminary data.</text>
</comment>